<evidence type="ECO:0000313" key="1">
    <source>
        <dbReference type="EMBL" id="KAK4210134.1"/>
    </source>
</evidence>
<evidence type="ECO:0000313" key="2">
    <source>
        <dbReference type="Proteomes" id="UP001301769"/>
    </source>
</evidence>
<gene>
    <name evidence="1" type="ORF">QBC37DRAFT_429213</name>
</gene>
<dbReference type="EMBL" id="MU858183">
    <property type="protein sequence ID" value="KAK4210134.1"/>
    <property type="molecule type" value="Genomic_DNA"/>
</dbReference>
<keyword evidence="2" id="KW-1185">Reference proteome</keyword>
<accession>A0AAN6Y0G4</accession>
<comment type="caution">
    <text evidence="1">The sequence shown here is derived from an EMBL/GenBank/DDBJ whole genome shotgun (WGS) entry which is preliminary data.</text>
</comment>
<dbReference type="AlphaFoldDB" id="A0AAN6Y0G4"/>
<reference evidence="1" key="1">
    <citation type="journal article" date="2023" name="Mol. Phylogenet. Evol.">
        <title>Genome-scale phylogeny and comparative genomics of the fungal order Sordariales.</title>
        <authorList>
            <person name="Hensen N."/>
            <person name="Bonometti L."/>
            <person name="Westerberg I."/>
            <person name="Brannstrom I.O."/>
            <person name="Guillou S."/>
            <person name="Cros-Aarteil S."/>
            <person name="Calhoun S."/>
            <person name="Haridas S."/>
            <person name="Kuo A."/>
            <person name="Mondo S."/>
            <person name="Pangilinan J."/>
            <person name="Riley R."/>
            <person name="LaButti K."/>
            <person name="Andreopoulos B."/>
            <person name="Lipzen A."/>
            <person name="Chen C."/>
            <person name="Yan M."/>
            <person name="Daum C."/>
            <person name="Ng V."/>
            <person name="Clum A."/>
            <person name="Steindorff A."/>
            <person name="Ohm R.A."/>
            <person name="Martin F."/>
            <person name="Silar P."/>
            <person name="Natvig D.O."/>
            <person name="Lalanne C."/>
            <person name="Gautier V."/>
            <person name="Ament-Velasquez S.L."/>
            <person name="Kruys A."/>
            <person name="Hutchinson M.I."/>
            <person name="Powell A.J."/>
            <person name="Barry K."/>
            <person name="Miller A.N."/>
            <person name="Grigoriev I.V."/>
            <person name="Debuchy R."/>
            <person name="Gladieux P."/>
            <person name="Hiltunen Thoren M."/>
            <person name="Johannesson H."/>
        </authorList>
    </citation>
    <scope>NUCLEOTIDE SEQUENCE</scope>
    <source>
        <strain evidence="1">PSN293</strain>
    </source>
</reference>
<reference evidence="1" key="2">
    <citation type="submission" date="2023-05" db="EMBL/GenBank/DDBJ databases">
        <authorList>
            <consortium name="Lawrence Berkeley National Laboratory"/>
            <person name="Steindorff A."/>
            <person name="Hensen N."/>
            <person name="Bonometti L."/>
            <person name="Westerberg I."/>
            <person name="Brannstrom I.O."/>
            <person name="Guillou S."/>
            <person name="Cros-Aarteil S."/>
            <person name="Calhoun S."/>
            <person name="Haridas S."/>
            <person name="Kuo A."/>
            <person name="Mondo S."/>
            <person name="Pangilinan J."/>
            <person name="Riley R."/>
            <person name="Labutti K."/>
            <person name="Andreopoulos B."/>
            <person name="Lipzen A."/>
            <person name="Chen C."/>
            <person name="Yanf M."/>
            <person name="Daum C."/>
            <person name="Ng V."/>
            <person name="Clum A."/>
            <person name="Ohm R."/>
            <person name="Martin F."/>
            <person name="Silar P."/>
            <person name="Natvig D."/>
            <person name="Lalanne C."/>
            <person name="Gautier V."/>
            <person name="Ament-Velasquez S.L."/>
            <person name="Kruys A."/>
            <person name="Hutchinson M.I."/>
            <person name="Powell A.J."/>
            <person name="Barry K."/>
            <person name="Miller A.N."/>
            <person name="Grigoriev I.V."/>
            <person name="Debuchy R."/>
            <person name="Gladieux P."/>
            <person name="Thoren M.H."/>
            <person name="Johannesson H."/>
        </authorList>
    </citation>
    <scope>NUCLEOTIDE SEQUENCE</scope>
    <source>
        <strain evidence="1">PSN293</strain>
    </source>
</reference>
<sequence>MSVLVFSTHAVMPLRCVLPLAWSIAHLNFFSCLLRPGSAGLITLHRRDCRMPDTDVLDLSTRRPSLLSFRDPHSPSSPIMGYSPLIPARFKLQLEPTKHIMNLVNMSLSIVNLE</sequence>
<organism evidence="1 2">
    <name type="scientific">Rhypophila decipiens</name>
    <dbReference type="NCBI Taxonomy" id="261697"/>
    <lineage>
        <taxon>Eukaryota</taxon>
        <taxon>Fungi</taxon>
        <taxon>Dikarya</taxon>
        <taxon>Ascomycota</taxon>
        <taxon>Pezizomycotina</taxon>
        <taxon>Sordariomycetes</taxon>
        <taxon>Sordariomycetidae</taxon>
        <taxon>Sordariales</taxon>
        <taxon>Naviculisporaceae</taxon>
        <taxon>Rhypophila</taxon>
    </lineage>
</organism>
<proteinExistence type="predicted"/>
<dbReference type="Proteomes" id="UP001301769">
    <property type="component" value="Unassembled WGS sequence"/>
</dbReference>
<protein>
    <submittedName>
        <fullName evidence="1">Uncharacterized protein</fullName>
    </submittedName>
</protein>
<name>A0AAN6Y0G4_9PEZI</name>